<accession>A0ABW1X0W6</accession>
<proteinExistence type="predicted"/>
<dbReference type="SUPFAM" id="SSF47598">
    <property type="entry name" value="Ribbon-helix-helix"/>
    <property type="match status" value="1"/>
</dbReference>
<dbReference type="CDD" id="cd21631">
    <property type="entry name" value="RHH_CopG_NikR-like"/>
    <property type="match status" value="1"/>
</dbReference>
<comment type="caution">
    <text evidence="2">The sequence shown here is derived from an EMBL/GenBank/DDBJ whole genome shotgun (WGS) entry which is preliminary data.</text>
</comment>
<evidence type="ECO:0000313" key="2">
    <source>
        <dbReference type="EMBL" id="MFC6395757.1"/>
    </source>
</evidence>
<sequence>MTADEPSGPKKVQFNVYLPPDLVREVKHRAIDEGESLSALVERVLTDYLEEAK</sequence>
<dbReference type="RefSeq" id="WP_343884454.1">
    <property type="nucleotide sequence ID" value="NZ_BAAAKI010000002.1"/>
</dbReference>
<name>A0ABW1X0W6_9ACTN</name>
<dbReference type="Pfam" id="PF01402">
    <property type="entry name" value="RHH_1"/>
    <property type="match status" value="1"/>
</dbReference>
<organism evidence="2 3">
    <name type="scientific">Luteococcus sanguinis</name>
    <dbReference type="NCBI Taxonomy" id="174038"/>
    <lineage>
        <taxon>Bacteria</taxon>
        <taxon>Bacillati</taxon>
        <taxon>Actinomycetota</taxon>
        <taxon>Actinomycetes</taxon>
        <taxon>Propionibacteriales</taxon>
        <taxon>Propionibacteriaceae</taxon>
        <taxon>Luteococcus</taxon>
    </lineage>
</organism>
<dbReference type="InterPro" id="IPR010985">
    <property type="entry name" value="Ribbon_hlx_hlx"/>
</dbReference>
<dbReference type="EMBL" id="JBHSUA010000007">
    <property type="protein sequence ID" value="MFC6395757.1"/>
    <property type="molecule type" value="Genomic_DNA"/>
</dbReference>
<dbReference type="InterPro" id="IPR002145">
    <property type="entry name" value="CopG"/>
</dbReference>
<reference evidence="3" key="1">
    <citation type="journal article" date="2019" name="Int. J. Syst. Evol. Microbiol.">
        <title>The Global Catalogue of Microorganisms (GCM) 10K type strain sequencing project: providing services to taxonomists for standard genome sequencing and annotation.</title>
        <authorList>
            <consortium name="The Broad Institute Genomics Platform"/>
            <consortium name="The Broad Institute Genome Sequencing Center for Infectious Disease"/>
            <person name="Wu L."/>
            <person name="Ma J."/>
        </authorList>
    </citation>
    <scope>NUCLEOTIDE SEQUENCE [LARGE SCALE GENOMIC DNA]</scope>
    <source>
        <strain evidence="3">CGMCC 1.15277</strain>
    </source>
</reference>
<dbReference type="Gene3D" id="1.10.1220.10">
    <property type="entry name" value="Met repressor-like"/>
    <property type="match status" value="1"/>
</dbReference>
<feature type="domain" description="Ribbon-helix-helix protein CopG" evidence="1">
    <location>
        <begin position="13"/>
        <end position="51"/>
    </location>
</feature>
<dbReference type="InterPro" id="IPR013321">
    <property type="entry name" value="Arc_rbn_hlx_hlx"/>
</dbReference>
<protein>
    <submittedName>
        <fullName evidence="2">CopG family transcriptional regulator</fullName>
    </submittedName>
</protein>
<evidence type="ECO:0000313" key="3">
    <source>
        <dbReference type="Proteomes" id="UP001596266"/>
    </source>
</evidence>
<keyword evidence="3" id="KW-1185">Reference proteome</keyword>
<gene>
    <name evidence="2" type="ORF">ACFP57_01935</name>
</gene>
<evidence type="ECO:0000259" key="1">
    <source>
        <dbReference type="Pfam" id="PF01402"/>
    </source>
</evidence>
<dbReference type="Proteomes" id="UP001596266">
    <property type="component" value="Unassembled WGS sequence"/>
</dbReference>